<evidence type="ECO:0000256" key="6">
    <source>
        <dbReference type="ARBA" id="ARBA00022573"/>
    </source>
</evidence>
<sequence length="360" mass="38519">MVLKEISEKITGLNTEAAECARNLQDSLVKPAGSLGVLESISIQMAGITGKAKSSVEKKVHFVFGADNGIYAEGVTAAPQYFTNFLMRGYASGKKCGINVLCEYNHVDLRLVDMGIIGEIEDPHIYNRRLMPNGTNDFYKERAMSREIALKAIEVGFEFAKAASSEGYDIIGTGEVGMGNTSTAAACIMAALGINNAEKAVGRGGGLSDEAFENKKRVITAALAMHEPYADDVVDILSKVGGLDIAAMTGLYIGAAYYRKPVIIDGVISIAAALLAYKFNPLTKEFMIPSHISEEPAYRLAADAMELKPMLNLGMRLGEGTGCPIAMGIVGNAMAVINNMSTFEEVNMDNEYRKGKGIKA</sequence>
<comment type="catalytic activity">
    <reaction evidence="9">
        <text>5,6-dimethylbenzimidazole + nicotinate beta-D-ribonucleotide = alpha-ribazole 5'-phosphate + nicotinate + H(+)</text>
        <dbReference type="Rhea" id="RHEA:11196"/>
        <dbReference type="ChEBI" id="CHEBI:15378"/>
        <dbReference type="ChEBI" id="CHEBI:15890"/>
        <dbReference type="ChEBI" id="CHEBI:32544"/>
        <dbReference type="ChEBI" id="CHEBI:57502"/>
        <dbReference type="ChEBI" id="CHEBI:57918"/>
        <dbReference type="EC" id="2.4.2.21"/>
    </reaction>
</comment>
<gene>
    <name evidence="11" type="primary">cobT</name>
    <name evidence="11" type="ORF">LN736_03490</name>
</gene>
<protein>
    <recommendedName>
        <fullName evidence="5 10">Nicotinate-nucleotide--dimethylbenzimidazole phosphoribosyltransferase</fullName>
        <ecNumber evidence="4 10">2.4.2.21</ecNumber>
    </recommendedName>
</protein>
<dbReference type="EMBL" id="JAJJPB010000002">
    <property type="protein sequence ID" value="MCC9293932.1"/>
    <property type="molecule type" value="Genomic_DNA"/>
</dbReference>
<dbReference type="InterPro" id="IPR036087">
    <property type="entry name" value="Nict_dMeBzImd_PRibTrfase_sf"/>
</dbReference>
<dbReference type="PANTHER" id="PTHR43463">
    <property type="entry name" value="NICOTINATE-NUCLEOTIDE--DIMETHYLBENZIMIDAZOLE PHOSPHORIBOSYLTRANSFERASE"/>
    <property type="match status" value="1"/>
</dbReference>
<dbReference type="RefSeq" id="WP_229980868.1">
    <property type="nucleotide sequence ID" value="NZ_JAJJPB010000002.1"/>
</dbReference>
<evidence type="ECO:0000256" key="4">
    <source>
        <dbReference type="ARBA" id="ARBA00011991"/>
    </source>
</evidence>
<evidence type="ECO:0000256" key="9">
    <source>
        <dbReference type="ARBA" id="ARBA00047340"/>
    </source>
</evidence>
<dbReference type="Pfam" id="PF02277">
    <property type="entry name" value="DBI_PRT"/>
    <property type="match status" value="1"/>
</dbReference>
<dbReference type="CDD" id="cd02439">
    <property type="entry name" value="DMB-PRT_CobT"/>
    <property type="match status" value="1"/>
</dbReference>
<comment type="similarity">
    <text evidence="3">Belongs to the CobT family.</text>
</comment>
<accession>A0ABS8N2A5</accession>
<proteinExistence type="inferred from homology"/>
<comment type="function">
    <text evidence="1">Catalyzes the synthesis of alpha-ribazole-5'-phosphate from nicotinate mononucleotide (NAMN) and 5,6-dimethylbenzimidazole (DMB).</text>
</comment>
<evidence type="ECO:0000256" key="10">
    <source>
        <dbReference type="NCBIfam" id="TIGR03160"/>
    </source>
</evidence>
<dbReference type="InterPro" id="IPR017846">
    <property type="entry name" value="Nict_dMeBzImd_PRibTrfase_bact"/>
</dbReference>
<evidence type="ECO:0000256" key="3">
    <source>
        <dbReference type="ARBA" id="ARBA00007110"/>
    </source>
</evidence>
<comment type="pathway">
    <text evidence="2">Nucleoside biosynthesis; alpha-ribazole biosynthesis; alpha-ribazole from 5,6-dimethylbenzimidazole: step 1/2.</text>
</comment>
<evidence type="ECO:0000256" key="1">
    <source>
        <dbReference type="ARBA" id="ARBA00002197"/>
    </source>
</evidence>
<dbReference type="NCBIfam" id="NF000996">
    <property type="entry name" value="PRK00105.1"/>
    <property type="match status" value="1"/>
</dbReference>
<dbReference type="Proteomes" id="UP001165422">
    <property type="component" value="Unassembled WGS sequence"/>
</dbReference>
<organism evidence="11 12">
    <name type="scientific">Clostridium aromativorans</name>
    <dbReference type="NCBI Taxonomy" id="2836848"/>
    <lineage>
        <taxon>Bacteria</taxon>
        <taxon>Bacillati</taxon>
        <taxon>Bacillota</taxon>
        <taxon>Clostridia</taxon>
        <taxon>Eubacteriales</taxon>
        <taxon>Clostridiaceae</taxon>
        <taxon>Clostridium</taxon>
    </lineage>
</organism>
<dbReference type="Gene3D" id="1.10.1610.10">
    <property type="match status" value="1"/>
</dbReference>
<dbReference type="EC" id="2.4.2.21" evidence="4 10"/>
<evidence type="ECO:0000256" key="8">
    <source>
        <dbReference type="ARBA" id="ARBA00022679"/>
    </source>
</evidence>
<evidence type="ECO:0000313" key="11">
    <source>
        <dbReference type="EMBL" id="MCC9293932.1"/>
    </source>
</evidence>
<keyword evidence="6" id="KW-0169">Cobalamin biosynthesis</keyword>
<dbReference type="Gene3D" id="3.40.50.10210">
    <property type="match status" value="1"/>
</dbReference>
<dbReference type="InterPro" id="IPR023195">
    <property type="entry name" value="Nict_dMeBzImd_PRibTrfase_N"/>
</dbReference>
<dbReference type="PANTHER" id="PTHR43463:SF1">
    <property type="entry name" value="NICOTINATE-NUCLEOTIDE--DIMETHYLBENZIMIDAZOLE PHOSPHORIBOSYLTRANSFERASE"/>
    <property type="match status" value="1"/>
</dbReference>
<name>A0ABS8N2A5_9CLOT</name>
<evidence type="ECO:0000256" key="7">
    <source>
        <dbReference type="ARBA" id="ARBA00022676"/>
    </source>
</evidence>
<comment type="caution">
    <text evidence="11">The sequence shown here is derived from an EMBL/GenBank/DDBJ whole genome shotgun (WGS) entry which is preliminary data.</text>
</comment>
<dbReference type="SUPFAM" id="SSF52733">
    <property type="entry name" value="Nicotinate mononucleotide:5,6-dimethylbenzimidazole phosphoribosyltransferase (CobT)"/>
    <property type="match status" value="1"/>
</dbReference>
<dbReference type="GO" id="GO:0008939">
    <property type="term" value="F:nicotinate-nucleotide-dimethylbenzimidazole phosphoribosyltransferase activity"/>
    <property type="evidence" value="ECO:0007669"/>
    <property type="project" value="UniProtKB-EC"/>
</dbReference>
<keyword evidence="12" id="KW-1185">Reference proteome</keyword>
<dbReference type="InterPro" id="IPR003200">
    <property type="entry name" value="Nict_dMeBzImd_PRibTrfase"/>
</dbReference>
<keyword evidence="7 11" id="KW-0328">Glycosyltransferase</keyword>
<evidence type="ECO:0000313" key="12">
    <source>
        <dbReference type="Proteomes" id="UP001165422"/>
    </source>
</evidence>
<evidence type="ECO:0000256" key="5">
    <source>
        <dbReference type="ARBA" id="ARBA00015486"/>
    </source>
</evidence>
<reference evidence="11" key="1">
    <citation type="submission" date="2021-11" db="EMBL/GenBank/DDBJ databases">
        <authorList>
            <person name="Qingchun L."/>
            <person name="Dong Z."/>
            <person name="Zongwei Q."/>
            <person name="Jia Z."/>
            <person name="Duotao L."/>
        </authorList>
    </citation>
    <scope>NUCLEOTIDE SEQUENCE</scope>
    <source>
        <strain evidence="11">WLY-B-L2</strain>
    </source>
</reference>
<evidence type="ECO:0000256" key="2">
    <source>
        <dbReference type="ARBA" id="ARBA00005049"/>
    </source>
</evidence>
<keyword evidence="8 11" id="KW-0808">Transferase</keyword>
<dbReference type="NCBIfam" id="TIGR03160">
    <property type="entry name" value="cobT_DBIPRT"/>
    <property type="match status" value="1"/>
</dbReference>